<proteinExistence type="predicted"/>
<evidence type="ECO:0000256" key="2">
    <source>
        <dbReference type="ARBA" id="ARBA00022692"/>
    </source>
</evidence>
<comment type="subcellular location">
    <subcellularLocation>
        <location evidence="1">Membrane</location>
        <topology evidence="1">Multi-pass membrane protein</topology>
    </subcellularLocation>
</comment>
<keyword evidence="3 6" id="KW-1133">Transmembrane helix</keyword>
<evidence type="ECO:0000256" key="1">
    <source>
        <dbReference type="ARBA" id="ARBA00004141"/>
    </source>
</evidence>
<feature type="compositionally biased region" description="Polar residues" evidence="5">
    <location>
        <begin position="222"/>
        <end position="231"/>
    </location>
</feature>
<dbReference type="Proteomes" id="UP000612746">
    <property type="component" value="Unassembled WGS sequence"/>
</dbReference>
<dbReference type="AlphaFoldDB" id="A0A8H7Q0A3"/>
<gene>
    <name evidence="8" type="ORF">INT44_005994</name>
</gene>
<accession>A0A8H7Q0A3</accession>
<comment type="caution">
    <text evidence="8">The sequence shown here is derived from an EMBL/GenBank/DDBJ whole genome shotgun (WGS) entry which is preliminary data.</text>
</comment>
<feature type="transmembrane region" description="Helical" evidence="6">
    <location>
        <begin position="57"/>
        <end position="80"/>
    </location>
</feature>
<keyword evidence="2 6" id="KW-0812">Transmembrane</keyword>
<feature type="transmembrane region" description="Helical" evidence="6">
    <location>
        <begin position="101"/>
        <end position="121"/>
    </location>
</feature>
<name>A0A8H7Q0A3_9FUNG</name>
<feature type="region of interest" description="Disordered" evidence="5">
    <location>
        <begin position="219"/>
        <end position="301"/>
    </location>
</feature>
<feature type="transmembrane region" description="Helical" evidence="6">
    <location>
        <begin position="23"/>
        <end position="45"/>
    </location>
</feature>
<dbReference type="GO" id="GO:0016020">
    <property type="term" value="C:membrane"/>
    <property type="evidence" value="ECO:0007669"/>
    <property type="project" value="UniProtKB-SubCell"/>
</dbReference>
<feature type="domain" description="MARVEL" evidence="7">
    <location>
        <begin position="21"/>
        <end position="172"/>
    </location>
</feature>
<evidence type="ECO:0000259" key="7">
    <source>
        <dbReference type="Pfam" id="PF01284"/>
    </source>
</evidence>
<evidence type="ECO:0000313" key="8">
    <source>
        <dbReference type="EMBL" id="KAG2183013.1"/>
    </source>
</evidence>
<organism evidence="8 9">
    <name type="scientific">Umbelopsis vinacea</name>
    <dbReference type="NCBI Taxonomy" id="44442"/>
    <lineage>
        <taxon>Eukaryota</taxon>
        <taxon>Fungi</taxon>
        <taxon>Fungi incertae sedis</taxon>
        <taxon>Mucoromycota</taxon>
        <taxon>Mucoromycotina</taxon>
        <taxon>Umbelopsidomycetes</taxon>
        <taxon>Umbelopsidales</taxon>
        <taxon>Umbelopsidaceae</taxon>
        <taxon>Umbelopsis</taxon>
    </lineage>
</organism>
<dbReference type="OrthoDB" id="2218151at2759"/>
<dbReference type="PANTHER" id="PTHR37451">
    <property type="entry name" value="MARVEL DOMAIN"/>
    <property type="match status" value="1"/>
</dbReference>
<sequence length="301" mass="33398">MGMKLNLPINVPASMSSLPTIKFYLHIAQVALSLMTIILVAPVISIEAKYWGGSKAAPNWTLIVGILTLLVPVGMVYFPWAYDRQDKFKVLGKFFLKSRSALVLTVFNSFLWLTAALAMTVHSSDAVNCALDGNLEKADGSYAASWANQCNCGKATAAFAWFTSFAWLGTVVISGLVMYSEKQQIQQNLKNHEMDAAADRHDDPVDPSYRTYDEEADYQPTHMGNTESMPLNSPPDMHQQQHYYDHSPPPRQQTYSPDYPTYGNTPTMPIPQPTPSPTFGQAAHANPNAYDTIPPQPAYYH</sequence>
<keyword evidence="4 6" id="KW-0472">Membrane</keyword>
<evidence type="ECO:0000256" key="3">
    <source>
        <dbReference type="ARBA" id="ARBA00022989"/>
    </source>
</evidence>
<evidence type="ECO:0000256" key="4">
    <source>
        <dbReference type="ARBA" id="ARBA00023136"/>
    </source>
</evidence>
<dbReference type="EMBL" id="JAEPRA010000007">
    <property type="protein sequence ID" value="KAG2183013.1"/>
    <property type="molecule type" value="Genomic_DNA"/>
</dbReference>
<evidence type="ECO:0000256" key="5">
    <source>
        <dbReference type="SAM" id="MobiDB-lite"/>
    </source>
</evidence>
<dbReference type="InterPro" id="IPR008253">
    <property type="entry name" value="Marvel"/>
</dbReference>
<evidence type="ECO:0000313" key="9">
    <source>
        <dbReference type="Proteomes" id="UP000612746"/>
    </source>
</evidence>
<reference evidence="8" key="1">
    <citation type="submission" date="2020-12" db="EMBL/GenBank/DDBJ databases">
        <title>Metabolic potential, ecology and presence of endohyphal bacteria is reflected in genomic diversity of Mucoromycotina.</title>
        <authorList>
            <person name="Muszewska A."/>
            <person name="Okrasinska A."/>
            <person name="Steczkiewicz K."/>
            <person name="Drgas O."/>
            <person name="Orlowska M."/>
            <person name="Perlinska-Lenart U."/>
            <person name="Aleksandrzak-Piekarczyk T."/>
            <person name="Szatraj K."/>
            <person name="Zielenkiewicz U."/>
            <person name="Pilsyk S."/>
            <person name="Malc E."/>
            <person name="Mieczkowski P."/>
            <person name="Kruszewska J.S."/>
            <person name="Biernat P."/>
            <person name="Pawlowska J."/>
        </authorList>
    </citation>
    <scope>NUCLEOTIDE SEQUENCE</scope>
    <source>
        <strain evidence="8">WA0000051536</strain>
    </source>
</reference>
<protein>
    <recommendedName>
        <fullName evidence="7">MARVEL domain-containing protein</fullName>
    </recommendedName>
</protein>
<dbReference type="Pfam" id="PF01284">
    <property type="entry name" value="MARVEL"/>
    <property type="match status" value="1"/>
</dbReference>
<evidence type="ECO:0000256" key="6">
    <source>
        <dbReference type="SAM" id="Phobius"/>
    </source>
</evidence>
<feature type="transmembrane region" description="Helical" evidence="6">
    <location>
        <begin position="158"/>
        <end position="179"/>
    </location>
</feature>
<dbReference type="PANTHER" id="PTHR37451:SF1">
    <property type="entry name" value="MARVEL DOMAIN-CONTAINING PROTEIN"/>
    <property type="match status" value="1"/>
</dbReference>
<keyword evidence="9" id="KW-1185">Reference proteome</keyword>